<feature type="transmembrane region" description="Helical" evidence="1">
    <location>
        <begin position="25"/>
        <end position="48"/>
    </location>
</feature>
<keyword evidence="1" id="KW-0472">Membrane</keyword>
<dbReference type="Proteomes" id="UP000294847">
    <property type="component" value="Chromosome 4"/>
</dbReference>
<evidence type="ECO:0000256" key="1">
    <source>
        <dbReference type="SAM" id="Phobius"/>
    </source>
</evidence>
<protein>
    <submittedName>
        <fullName evidence="2">Uncharacterized protein</fullName>
    </submittedName>
</protein>
<reference evidence="2 3" key="1">
    <citation type="journal article" date="2019" name="Mol. Biol. Evol.">
        <title>Blast fungal genomes show frequent chromosomal changes, gene gains and losses, and effector gene turnover.</title>
        <authorList>
            <person name="Gomez Luciano L.B."/>
            <person name="Jason Tsai I."/>
            <person name="Chuma I."/>
            <person name="Tosa Y."/>
            <person name="Chen Y.H."/>
            <person name="Li J.Y."/>
            <person name="Li M.Y."/>
            <person name="Jade Lu M.Y."/>
            <person name="Nakayashiki H."/>
            <person name="Li W.H."/>
        </authorList>
    </citation>
    <scope>NUCLEOTIDE SEQUENCE [LARGE SCALE GENOMIC DNA]</scope>
    <source>
        <strain evidence="2">MZ5-1-6</strain>
    </source>
</reference>
<sequence>MARISNVTAPWDRFPSDVWFPVDRWIVPFGLAVQIPFCICFLFAWNFLPFHRIEAAPLAHLRCLPCRVFLRRRWMVHIWLLQAQREANIWQRRPATPRTKRVQVRQSTTPLNQDELEQQRISRMKTLESAGDMACGWSPSPRGTDRISRFGGWRNISPDQDPEMEVPLRCILPFLVLRLPYIMCRFYIHLEDFIGSRSQPFGVYMTMNKFVPFL</sequence>
<dbReference type="AlphaFoldDB" id="A0A4P7NE89"/>
<organism evidence="2 3">
    <name type="scientific">Pyricularia oryzae</name>
    <name type="common">Rice blast fungus</name>
    <name type="synonym">Magnaporthe oryzae</name>
    <dbReference type="NCBI Taxonomy" id="318829"/>
    <lineage>
        <taxon>Eukaryota</taxon>
        <taxon>Fungi</taxon>
        <taxon>Dikarya</taxon>
        <taxon>Ascomycota</taxon>
        <taxon>Pezizomycotina</taxon>
        <taxon>Sordariomycetes</taxon>
        <taxon>Sordariomycetidae</taxon>
        <taxon>Magnaporthales</taxon>
        <taxon>Pyriculariaceae</taxon>
        <taxon>Pyricularia</taxon>
    </lineage>
</organism>
<proteinExistence type="predicted"/>
<evidence type="ECO:0000313" key="3">
    <source>
        <dbReference type="Proteomes" id="UP000294847"/>
    </source>
</evidence>
<dbReference type="EMBL" id="CP034207">
    <property type="protein sequence ID" value="QBZ60150.1"/>
    <property type="molecule type" value="Genomic_DNA"/>
</dbReference>
<accession>A0A4P7NE89</accession>
<keyword evidence="1" id="KW-0812">Transmembrane</keyword>
<keyword evidence="1" id="KW-1133">Transmembrane helix</keyword>
<gene>
    <name evidence="2" type="ORF">PoMZ_07088</name>
</gene>
<evidence type="ECO:0000313" key="2">
    <source>
        <dbReference type="EMBL" id="QBZ60150.1"/>
    </source>
</evidence>
<name>A0A4P7NE89_PYROR</name>